<dbReference type="Pfam" id="PF04127">
    <property type="entry name" value="DFP"/>
    <property type="match status" value="1"/>
</dbReference>
<dbReference type="InterPro" id="IPR036551">
    <property type="entry name" value="Flavin_trans-like"/>
</dbReference>
<evidence type="ECO:0000259" key="6">
    <source>
        <dbReference type="Pfam" id="PF04127"/>
    </source>
</evidence>
<dbReference type="Gene3D" id="3.40.50.1950">
    <property type="entry name" value="Flavin prenyltransferase-like"/>
    <property type="match status" value="1"/>
</dbReference>
<dbReference type="SUPFAM" id="SSF52507">
    <property type="entry name" value="Homo-oligomeric flavin-containing Cys decarboxylases, HFCD"/>
    <property type="match status" value="1"/>
</dbReference>
<evidence type="ECO:0000256" key="1">
    <source>
        <dbReference type="ARBA" id="ARBA00022793"/>
    </source>
</evidence>
<comment type="catalytic activity">
    <reaction evidence="3 4">
        <text>N-[(R)-4-phosphopantothenoyl]-L-cysteine + H(+) = (R)-4'-phosphopantetheine + CO2</text>
        <dbReference type="Rhea" id="RHEA:16793"/>
        <dbReference type="ChEBI" id="CHEBI:15378"/>
        <dbReference type="ChEBI" id="CHEBI:16526"/>
        <dbReference type="ChEBI" id="CHEBI:59458"/>
        <dbReference type="ChEBI" id="CHEBI:61723"/>
        <dbReference type="EC" id="4.1.1.36"/>
    </reaction>
</comment>
<keyword evidence="8" id="KW-1185">Reference proteome</keyword>
<dbReference type="GO" id="GO:0015937">
    <property type="term" value="P:coenzyme A biosynthetic process"/>
    <property type="evidence" value="ECO:0007669"/>
    <property type="project" value="UniProtKB-UniRule"/>
</dbReference>
<feature type="binding site" evidence="3">
    <location>
        <begin position="305"/>
        <end position="308"/>
    </location>
    <ligand>
        <name>CTP</name>
        <dbReference type="ChEBI" id="CHEBI:37563"/>
    </ligand>
</feature>
<keyword evidence="1 3" id="KW-0210">Decarboxylase</keyword>
<evidence type="ECO:0000256" key="3">
    <source>
        <dbReference type="HAMAP-Rule" id="MF_02225"/>
    </source>
</evidence>
<dbReference type="NCBIfam" id="TIGR00521">
    <property type="entry name" value="coaBC_dfp"/>
    <property type="match status" value="1"/>
</dbReference>
<keyword evidence="3" id="KW-0460">Magnesium</keyword>
<dbReference type="RefSeq" id="WP_151969405.1">
    <property type="nucleotide sequence ID" value="NZ_AP019860.1"/>
</dbReference>
<dbReference type="GO" id="GO:0015941">
    <property type="term" value="P:pantothenate catabolic process"/>
    <property type="evidence" value="ECO:0007669"/>
    <property type="project" value="InterPro"/>
</dbReference>
<comment type="function">
    <text evidence="3">Catalyzes two sequential steps in the biosynthesis of coenzyme A. In the first step cysteine is conjugated to 4'-phosphopantothenate to form 4-phosphopantothenoylcysteine. In the second step the latter compound is decarboxylated to form 4'-phosphopantotheine.</text>
</comment>
<feature type="binding site" evidence="3">
    <location>
        <position position="321"/>
    </location>
    <ligand>
        <name>CTP</name>
        <dbReference type="ChEBI" id="CHEBI:37563"/>
    </ligand>
</feature>
<comment type="cofactor">
    <cofactor evidence="3">
        <name>Mg(2+)</name>
        <dbReference type="ChEBI" id="CHEBI:18420"/>
    </cofactor>
</comment>
<feature type="binding site" evidence="3">
    <location>
        <position position="335"/>
    </location>
    <ligand>
        <name>CTP</name>
        <dbReference type="ChEBI" id="CHEBI:37563"/>
    </ligand>
</feature>
<dbReference type="UniPathway" id="UPA00241">
    <property type="reaction ID" value="UER00353"/>
</dbReference>
<dbReference type="EC" id="6.3.2.5" evidence="3"/>
<dbReference type="KEGG" id="uam:UABAM_03659"/>
<dbReference type="PANTHER" id="PTHR14359:SF6">
    <property type="entry name" value="PHOSPHOPANTOTHENOYLCYSTEINE DECARBOXYLASE"/>
    <property type="match status" value="1"/>
</dbReference>
<feature type="binding site" evidence="3">
    <location>
        <position position="339"/>
    </location>
    <ligand>
        <name>CTP</name>
        <dbReference type="ChEBI" id="CHEBI:37563"/>
    </ligand>
</feature>
<dbReference type="InterPro" id="IPR007085">
    <property type="entry name" value="DNA/pantothenate-metab_flavo_C"/>
</dbReference>
<gene>
    <name evidence="3" type="primary">coaBC</name>
    <name evidence="7" type="ORF">UABAM_03659</name>
</gene>
<feature type="domain" description="DNA/pantothenate metabolism flavoprotein C-terminal" evidence="6">
    <location>
        <begin position="187"/>
        <end position="392"/>
    </location>
</feature>
<dbReference type="Proteomes" id="UP000326354">
    <property type="component" value="Chromosome"/>
</dbReference>
<evidence type="ECO:0000256" key="4">
    <source>
        <dbReference type="RuleBase" id="RU364078"/>
    </source>
</evidence>
<dbReference type="EMBL" id="AP019860">
    <property type="protein sequence ID" value="BBM85295.1"/>
    <property type="molecule type" value="Genomic_DNA"/>
</dbReference>
<dbReference type="InterPro" id="IPR035929">
    <property type="entry name" value="CoaB-like_sf"/>
</dbReference>
<keyword evidence="3 4" id="KW-0285">Flavoprotein</keyword>
<dbReference type="PROSITE" id="PS51257">
    <property type="entry name" value="PROKAR_LIPOPROTEIN"/>
    <property type="match status" value="1"/>
</dbReference>
<proteinExistence type="inferred from homology"/>
<keyword evidence="2 3" id="KW-0456">Lyase</keyword>
<feature type="region of interest" description="Phosphopantothenoylcysteine decarboxylase" evidence="3">
    <location>
        <begin position="1"/>
        <end position="189"/>
    </location>
</feature>
<evidence type="ECO:0000313" key="8">
    <source>
        <dbReference type="Proteomes" id="UP000326354"/>
    </source>
</evidence>
<dbReference type="GO" id="GO:0071513">
    <property type="term" value="C:phosphopantothenoylcysteine decarboxylase complex"/>
    <property type="evidence" value="ECO:0007669"/>
    <property type="project" value="TreeGrafter"/>
</dbReference>
<comment type="pathway">
    <text evidence="3 4">Cofactor biosynthesis; coenzyme A biosynthesis; CoA from (R)-pantothenate: step 3/5.</text>
</comment>
<comment type="caution">
    <text evidence="3">Lacks conserved residue(s) required for the propagation of feature annotation.</text>
</comment>
<dbReference type="GO" id="GO:0004633">
    <property type="term" value="F:phosphopantothenoylcysteine decarboxylase activity"/>
    <property type="evidence" value="ECO:0007669"/>
    <property type="project" value="UniProtKB-UniRule"/>
</dbReference>
<dbReference type="Gene3D" id="3.40.50.10300">
    <property type="entry name" value="CoaB-like"/>
    <property type="match status" value="1"/>
</dbReference>
<dbReference type="GO" id="GO:0004632">
    <property type="term" value="F:phosphopantothenate--cysteine ligase activity"/>
    <property type="evidence" value="ECO:0007669"/>
    <property type="project" value="UniProtKB-UniRule"/>
</dbReference>
<dbReference type="InterPro" id="IPR003382">
    <property type="entry name" value="Flavoprotein"/>
</dbReference>
<feature type="region of interest" description="Phosphopantothenate--cysteine ligase" evidence="3">
    <location>
        <begin position="190"/>
        <end position="396"/>
    </location>
</feature>
<keyword evidence="3" id="KW-0479">Metal-binding</keyword>
<comment type="pathway">
    <text evidence="3 4">Cofactor biosynthesis; coenzyme A biosynthesis; CoA from (R)-pantothenate: step 2/5.</text>
</comment>
<accession>A0A5S9F404</accession>
<dbReference type="OrthoDB" id="9802554at2"/>
<evidence type="ECO:0000313" key="7">
    <source>
        <dbReference type="EMBL" id="BBM85295.1"/>
    </source>
</evidence>
<keyword evidence="3 4" id="KW-0288">FMN</keyword>
<dbReference type="HAMAP" id="MF_02225">
    <property type="entry name" value="CoaBC"/>
    <property type="match status" value="1"/>
</dbReference>
<name>A0A5S9F404_UABAM</name>
<dbReference type="PANTHER" id="PTHR14359">
    <property type="entry name" value="HOMO-OLIGOMERIC FLAVIN CONTAINING CYS DECARBOXYLASE FAMILY"/>
    <property type="match status" value="1"/>
</dbReference>
<sequence length="396" mass="43172">MNIKNKNIVLGVTGSIACYKSAMLASLLVQKGANVDVIMTSGAQKFIHPSTFRGITRGNVVTDWFDGNSSLGADHIALSQKDAVVIAPATANTIAKMAHGFSDDPLTCTVLATTGPIIVAPAMETHMYQNFIVQENIQKLKENGMIIVGPEKGYLASGETGVGRMTEPQDILHHLNGILGENGDLSRLRILVTAGGTREKIDAVRILANRSSGKMGHAVATAARDRGAKVTLITAANHLEVPMGVEAIHVESAMEMCEKVKEHASQNDILVMAAAVADWRAQDVRDNKMKKGKQQTWNIEMIRNPDILMEIVNEDIFKVGFAAETEDIIENALQKLVSKKLNLIVANDISGENPTFNSDENEVYIITREKGKKLPLMSKYDVANKILDKIKQMFKK</sequence>
<dbReference type="SUPFAM" id="SSF102645">
    <property type="entry name" value="CoaB-like"/>
    <property type="match status" value="1"/>
</dbReference>
<reference evidence="7 8" key="1">
    <citation type="submission" date="2019-08" db="EMBL/GenBank/DDBJ databases">
        <title>Complete genome sequence of Candidatus Uab amorphum.</title>
        <authorList>
            <person name="Shiratori T."/>
            <person name="Suzuki S."/>
            <person name="Kakizawa Y."/>
            <person name="Ishida K."/>
        </authorList>
    </citation>
    <scope>NUCLEOTIDE SEQUENCE [LARGE SCALE GENOMIC DNA]</scope>
    <source>
        <strain evidence="7 8">SRT547</strain>
    </source>
</reference>
<comment type="function">
    <text evidence="4">Catalyzes two steps in the biosynthesis of coenzyme A. In the first step cysteine is conjugated to 4'-phosphopantothenate to form 4-phosphopantothenoylcysteine, in the latter compound is decarboxylated to form 4'-phosphopantotheine.</text>
</comment>
<dbReference type="GO" id="GO:0010181">
    <property type="term" value="F:FMN binding"/>
    <property type="evidence" value="ECO:0007669"/>
    <property type="project" value="UniProtKB-UniRule"/>
</dbReference>
<comment type="cofactor">
    <cofactor evidence="3">
        <name>FMN</name>
        <dbReference type="ChEBI" id="CHEBI:58210"/>
    </cofactor>
    <text evidence="3">Binds 1 FMN per subunit.</text>
</comment>
<comment type="catalytic activity">
    <reaction evidence="3 4">
        <text>(R)-4'-phosphopantothenate + L-cysteine + CTP = N-[(R)-4-phosphopantothenoyl]-L-cysteine + CMP + diphosphate + H(+)</text>
        <dbReference type="Rhea" id="RHEA:19397"/>
        <dbReference type="ChEBI" id="CHEBI:10986"/>
        <dbReference type="ChEBI" id="CHEBI:15378"/>
        <dbReference type="ChEBI" id="CHEBI:33019"/>
        <dbReference type="ChEBI" id="CHEBI:35235"/>
        <dbReference type="ChEBI" id="CHEBI:37563"/>
        <dbReference type="ChEBI" id="CHEBI:59458"/>
        <dbReference type="ChEBI" id="CHEBI:60377"/>
        <dbReference type="EC" id="6.3.2.5"/>
    </reaction>
</comment>
<organism evidence="7 8">
    <name type="scientific">Uabimicrobium amorphum</name>
    <dbReference type="NCBI Taxonomy" id="2596890"/>
    <lineage>
        <taxon>Bacteria</taxon>
        <taxon>Pseudomonadati</taxon>
        <taxon>Planctomycetota</taxon>
        <taxon>Candidatus Uabimicrobiia</taxon>
        <taxon>Candidatus Uabimicrobiales</taxon>
        <taxon>Candidatus Uabimicrobiaceae</taxon>
        <taxon>Candidatus Uabimicrobium</taxon>
    </lineage>
</organism>
<dbReference type="InterPro" id="IPR005252">
    <property type="entry name" value="CoaBC"/>
</dbReference>
<dbReference type="GO" id="GO:0046872">
    <property type="term" value="F:metal ion binding"/>
    <property type="evidence" value="ECO:0007669"/>
    <property type="project" value="UniProtKB-KW"/>
</dbReference>
<feature type="binding site" evidence="3">
    <location>
        <position position="278"/>
    </location>
    <ligand>
        <name>CTP</name>
        <dbReference type="ChEBI" id="CHEBI:37563"/>
    </ligand>
</feature>
<keyword evidence="3" id="KW-0511">Multifunctional enzyme</keyword>
<evidence type="ECO:0000259" key="5">
    <source>
        <dbReference type="Pfam" id="PF02441"/>
    </source>
</evidence>
<dbReference type="Pfam" id="PF02441">
    <property type="entry name" value="Flavoprotein"/>
    <property type="match status" value="1"/>
</dbReference>
<protein>
    <recommendedName>
        <fullName evidence="3">Coenzyme A biosynthesis bifunctional protein CoaBC</fullName>
    </recommendedName>
    <alternativeName>
        <fullName evidence="3">DNA/pantothenate metabolism flavoprotein</fullName>
    </alternativeName>
    <alternativeName>
        <fullName evidence="3">Phosphopantothenoylcysteine synthetase/decarboxylase</fullName>
        <shortName evidence="3">PPCS-PPCDC</shortName>
    </alternativeName>
    <domain>
        <recommendedName>
            <fullName evidence="3">Phosphopantothenoylcysteine decarboxylase</fullName>
            <shortName evidence="3">PPC decarboxylase</shortName>
            <shortName evidence="3">PPC-DC</shortName>
            <ecNumber evidence="3">4.1.1.36</ecNumber>
        </recommendedName>
        <alternativeName>
            <fullName evidence="3">CoaC</fullName>
        </alternativeName>
    </domain>
    <domain>
        <recommendedName>
            <fullName evidence="3">Phosphopantothenate--cysteine ligase</fullName>
            <ecNumber evidence="3">6.3.2.5</ecNumber>
        </recommendedName>
        <alternativeName>
            <fullName evidence="3">CoaB</fullName>
        </alternativeName>
        <alternativeName>
            <fullName evidence="3">Phosphopantothenoylcysteine synthetase</fullName>
            <shortName evidence="3">PPC synthetase</shortName>
            <shortName evidence="3">PPC-S</shortName>
        </alternativeName>
    </domain>
</protein>
<evidence type="ECO:0000256" key="2">
    <source>
        <dbReference type="ARBA" id="ARBA00023239"/>
    </source>
</evidence>
<dbReference type="AlphaFoldDB" id="A0A5S9F404"/>
<dbReference type="EC" id="4.1.1.36" evidence="3"/>
<feature type="binding site" evidence="3">
    <location>
        <position position="288"/>
    </location>
    <ligand>
        <name>CTP</name>
        <dbReference type="ChEBI" id="CHEBI:37563"/>
    </ligand>
</feature>
<comment type="similarity">
    <text evidence="3 4">In the C-terminal section; belongs to the PPC synthetase family.</text>
</comment>
<comment type="similarity">
    <text evidence="3 4">In the N-terminal section; belongs to the HFCD (homo-oligomeric flavin containing Cys decarboxylase) superfamily.</text>
</comment>
<keyword evidence="3 4" id="KW-0436">Ligase</keyword>
<feature type="domain" description="Flavoprotein" evidence="5">
    <location>
        <begin position="6"/>
        <end position="174"/>
    </location>
</feature>